<dbReference type="STRING" id="28092.WM40_10550"/>
<evidence type="ECO:0000313" key="1">
    <source>
        <dbReference type="EMBL" id="KKB63742.1"/>
    </source>
</evidence>
<dbReference type="EMBL" id="LAQU01000008">
    <property type="protein sequence ID" value="KKB63742.1"/>
    <property type="molecule type" value="Genomic_DNA"/>
</dbReference>
<comment type="caution">
    <text evidence="1">The sequence shown here is derived from an EMBL/GenBank/DDBJ whole genome shotgun (WGS) entry which is preliminary data.</text>
</comment>
<keyword evidence="2" id="KW-1185">Reference proteome</keyword>
<gene>
    <name evidence="1" type="ORF">WM40_10550</name>
</gene>
<dbReference type="Gene3D" id="3.30.390.10">
    <property type="entry name" value="Enolase-like, N-terminal domain"/>
    <property type="match status" value="1"/>
</dbReference>
<organism evidence="1 2">
    <name type="scientific">Robbsia andropogonis</name>
    <dbReference type="NCBI Taxonomy" id="28092"/>
    <lineage>
        <taxon>Bacteria</taxon>
        <taxon>Pseudomonadati</taxon>
        <taxon>Pseudomonadota</taxon>
        <taxon>Betaproteobacteria</taxon>
        <taxon>Burkholderiales</taxon>
        <taxon>Burkholderiaceae</taxon>
        <taxon>Robbsia</taxon>
    </lineage>
</organism>
<dbReference type="InterPro" id="IPR029017">
    <property type="entry name" value="Enolase-like_N"/>
</dbReference>
<sequence length="176" mass="19314">MLAKPEDARAMFVHAKADGQRAKEPKRASWRKEKALAETAALLVLSKHVRVYSLRAGDNVDPHKIWATMFANEKSGGHGERPVAIGTIDMAICPASASKGRPTFSLRCKIFPHKPPKRGNAGKSVGVAFKNTDFEKILRWRSAPCIIVTFQLRSGSVAILSSGTRKRYFPVTATLT</sequence>
<dbReference type="AlphaFoldDB" id="A0A0F5K2G7"/>
<dbReference type="PATRIC" id="fig|28092.6.peg.2487"/>
<proteinExistence type="predicted"/>
<protein>
    <submittedName>
        <fullName evidence="1">Uncharacterized protein</fullName>
    </submittedName>
</protein>
<evidence type="ECO:0000313" key="2">
    <source>
        <dbReference type="Proteomes" id="UP000033618"/>
    </source>
</evidence>
<reference evidence="1 2" key="1">
    <citation type="submission" date="2015-03" db="EMBL/GenBank/DDBJ databases">
        <title>Draft Genome Sequence of Burkholderia andropogonis type strain ICMP2807, isolated from Sorghum bicolor.</title>
        <authorList>
            <person name="Lopes-Santos L."/>
            <person name="Castro D.B."/>
            <person name="Ottoboni L.M."/>
            <person name="Park D."/>
            <person name="Weirc B.S."/>
            <person name="Destefano S.A."/>
        </authorList>
    </citation>
    <scope>NUCLEOTIDE SEQUENCE [LARGE SCALE GENOMIC DNA]</scope>
    <source>
        <strain evidence="1 2">ICMP2807</strain>
    </source>
</reference>
<accession>A0A0F5K2G7</accession>
<dbReference type="Proteomes" id="UP000033618">
    <property type="component" value="Unassembled WGS sequence"/>
</dbReference>
<name>A0A0F5K2G7_9BURK</name>